<dbReference type="EMBL" id="FOTG01000005">
    <property type="protein sequence ID" value="SFL25986.1"/>
    <property type="molecule type" value="Genomic_DNA"/>
</dbReference>
<keyword evidence="4" id="KW-1185">Reference proteome</keyword>
<dbReference type="RefSeq" id="WP_017649641.1">
    <property type="nucleotide sequence ID" value="NZ_AUZH01000001.1"/>
</dbReference>
<gene>
    <name evidence="1" type="ORF">H702_00565</name>
    <name evidence="2" type="ORF">SAMN02910290_01109</name>
</gene>
<evidence type="ECO:0000313" key="4">
    <source>
        <dbReference type="Proteomes" id="UP000182793"/>
    </source>
</evidence>
<evidence type="ECO:0000313" key="1">
    <source>
        <dbReference type="EMBL" id="KFN88942.1"/>
    </source>
</evidence>
<sequence>MVNLILVLIAAVIVVIFVFLAVEIHDAPLMADDEMTVISSPKHDHDEHHSQKAA</sequence>
<evidence type="ECO:0000313" key="2">
    <source>
        <dbReference type="EMBL" id="SFL25986.1"/>
    </source>
</evidence>
<name>A0A091BYU4_STREI</name>
<dbReference type="EMBL" id="AUZH01000001">
    <property type="protein sequence ID" value="KFN88942.1"/>
    <property type="molecule type" value="Genomic_DNA"/>
</dbReference>
<evidence type="ECO:0000313" key="3">
    <source>
        <dbReference type="Proteomes" id="UP000029382"/>
    </source>
</evidence>
<dbReference type="Proteomes" id="UP000029382">
    <property type="component" value="Unassembled WGS sequence"/>
</dbReference>
<reference evidence="2 4" key="2">
    <citation type="submission" date="2016-10" db="EMBL/GenBank/DDBJ databases">
        <authorList>
            <person name="Varghese N."/>
            <person name="Submissions S."/>
        </authorList>
    </citation>
    <scope>NUCLEOTIDE SEQUENCE [LARGE SCALE GENOMIC DNA]</scope>
    <source>
        <strain evidence="2 4">JB1</strain>
    </source>
</reference>
<organism evidence="1 3">
    <name type="scientific">Streptococcus equinus JB1</name>
    <dbReference type="NCBI Taxonomy" id="1294274"/>
    <lineage>
        <taxon>Bacteria</taxon>
        <taxon>Bacillati</taxon>
        <taxon>Bacillota</taxon>
        <taxon>Bacilli</taxon>
        <taxon>Lactobacillales</taxon>
        <taxon>Streptococcaceae</taxon>
        <taxon>Streptococcus</taxon>
    </lineage>
</organism>
<reference evidence="1 3" key="1">
    <citation type="journal article" date="2014" name="Genome Announc.">
        <title>Draft Genome Sequences of Streptococcus bovis Strains ATCC 33317 and JB1.</title>
        <authorList>
            <person name="Benahmed F.H."/>
            <person name="Gopinath G.R."/>
            <person name="Harbottle H."/>
            <person name="Cotta M.A."/>
            <person name="Luo Y."/>
            <person name="Henderson C."/>
            <person name="Teri P."/>
            <person name="Soppet D."/>
            <person name="Rasmussen M."/>
            <person name="Whitehead T.R."/>
            <person name="Davidson M."/>
        </authorList>
    </citation>
    <scope>NUCLEOTIDE SEQUENCE [LARGE SCALE GENOMIC DNA]</scope>
    <source>
        <strain evidence="1 3">JB1</strain>
    </source>
</reference>
<protein>
    <submittedName>
        <fullName evidence="1">Uncharacterized protein</fullName>
    </submittedName>
</protein>
<accession>A0A091BYU4</accession>
<dbReference type="Proteomes" id="UP000182793">
    <property type="component" value="Unassembled WGS sequence"/>
</dbReference>
<proteinExistence type="predicted"/>
<dbReference type="AlphaFoldDB" id="A0A091BYU4"/>
<comment type="caution">
    <text evidence="1">The sequence shown here is derived from an EMBL/GenBank/DDBJ whole genome shotgun (WGS) entry which is preliminary data.</text>
</comment>